<evidence type="ECO:0000313" key="3">
    <source>
        <dbReference type="EMBL" id="SEP60978.1"/>
    </source>
</evidence>
<feature type="compositionally biased region" description="Polar residues" evidence="1">
    <location>
        <begin position="107"/>
        <end position="117"/>
    </location>
</feature>
<evidence type="ECO:0000313" key="4">
    <source>
        <dbReference type="Proteomes" id="UP000198512"/>
    </source>
</evidence>
<reference evidence="3 4" key="1">
    <citation type="submission" date="2016-10" db="EMBL/GenBank/DDBJ databases">
        <authorList>
            <person name="Varghese N."/>
            <person name="Submissions S."/>
        </authorList>
    </citation>
    <scope>NUCLEOTIDE SEQUENCE [LARGE SCALE GENOMIC DNA]</scope>
    <source>
        <strain evidence="3 4">CIP 109853</strain>
    </source>
</reference>
<dbReference type="Proteomes" id="UP000198512">
    <property type="component" value="Unassembled WGS sequence"/>
</dbReference>
<keyword evidence="4" id="KW-1185">Reference proteome</keyword>
<gene>
    <name evidence="3" type="ORF">SAMN05216600_10175</name>
</gene>
<dbReference type="EMBL" id="FOFP01000001">
    <property type="protein sequence ID" value="SEP60978.1"/>
    <property type="molecule type" value="Genomic_DNA"/>
</dbReference>
<feature type="chain" id="PRO_5046209781" evidence="2">
    <location>
        <begin position="26"/>
        <end position="117"/>
    </location>
</feature>
<evidence type="ECO:0000256" key="2">
    <source>
        <dbReference type="SAM" id="SignalP"/>
    </source>
</evidence>
<proteinExistence type="predicted"/>
<feature type="signal peptide" evidence="2">
    <location>
        <begin position="1"/>
        <end position="25"/>
    </location>
</feature>
<dbReference type="RefSeq" id="WP_090390807.1">
    <property type="nucleotide sequence ID" value="NZ_FOFP01000001.1"/>
</dbReference>
<sequence length="117" mass="12888">MFSIMRVALYAMSFSVAVLSPVTLAQPESSVAPPTLRVIPKTYVSPGASGSIDSSQQSQQYNLYNGQRLPNAVRREDSYSGSQRIETRGGLRQSIEYPNGQRIEFSPGSSTEQRQSR</sequence>
<keyword evidence="2" id="KW-0732">Signal</keyword>
<feature type="region of interest" description="Disordered" evidence="1">
    <location>
        <begin position="65"/>
        <end position="117"/>
    </location>
</feature>
<protein>
    <submittedName>
        <fullName evidence="3">Uncharacterized protein</fullName>
    </submittedName>
</protein>
<evidence type="ECO:0000256" key="1">
    <source>
        <dbReference type="SAM" id="MobiDB-lite"/>
    </source>
</evidence>
<organism evidence="3 4">
    <name type="scientific">Pseudomonas cuatrocienegasensis</name>
    <dbReference type="NCBI Taxonomy" id="543360"/>
    <lineage>
        <taxon>Bacteria</taxon>
        <taxon>Pseudomonadati</taxon>
        <taxon>Pseudomonadota</taxon>
        <taxon>Gammaproteobacteria</taxon>
        <taxon>Pseudomonadales</taxon>
        <taxon>Pseudomonadaceae</taxon>
        <taxon>Pseudomonas</taxon>
    </lineage>
</organism>
<accession>A0ABY1B024</accession>
<comment type="caution">
    <text evidence="3">The sequence shown here is derived from an EMBL/GenBank/DDBJ whole genome shotgun (WGS) entry which is preliminary data.</text>
</comment>
<name>A0ABY1B024_9PSED</name>